<dbReference type="InterPro" id="IPR013036">
    <property type="entry name" value="DUF1587"/>
</dbReference>
<dbReference type="Pfam" id="PF07626">
    <property type="entry name" value="PSD3"/>
    <property type="match status" value="1"/>
</dbReference>
<dbReference type="InterPro" id="IPR011429">
    <property type="entry name" value="Cyt_c_Planctomycete-type"/>
</dbReference>
<evidence type="ECO:0000313" key="8">
    <source>
        <dbReference type="EMBL" id="RBP44583.1"/>
    </source>
</evidence>
<feature type="domain" description="DUF1585" evidence="2">
    <location>
        <begin position="801"/>
        <end position="874"/>
    </location>
</feature>
<evidence type="ECO:0000313" key="9">
    <source>
        <dbReference type="Proteomes" id="UP000253426"/>
    </source>
</evidence>
<feature type="domain" description="Cytochrome C Planctomycete-type" evidence="6">
    <location>
        <begin position="39"/>
        <end position="85"/>
    </location>
</feature>
<evidence type="ECO:0000259" key="5">
    <source>
        <dbReference type="Pfam" id="PF07631"/>
    </source>
</evidence>
<dbReference type="GO" id="GO:0009055">
    <property type="term" value="F:electron transfer activity"/>
    <property type="evidence" value="ECO:0007669"/>
    <property type="project" value="InterPro"/>
</dbReference>
<dbReference type="Pfam" id="PF07624">
    <property type="entry name" value="PSD2"/>
    <property type="match status" value="1"/>
</dbReference>
<dbReference type="InterPro" id="IPR013043">
    <property type="entry name" value="DUF1595"/>
</dbReference>
<dbReference type="SUPFAM" id="SSF46626">
    <property type="entry name" value="Cytochrome c"/>
    <property type="match status" value="1"/>
</dbReference>
<organism evidence="8 9">
    <name type="scientific">Roseimicrobium gellanilyticum</name>
    <dbReference type="NCBI Taxonomy" id="748857"/>
    <lineage>
        <taxon>Bacteria</taxon>
        <taxon>Pseudomonadati</taxon>
        <taxon>Verrucomicrobiota</taxon>
        <taxon>Verrucomicrobiia</taxon>
        <taxon>Verrucomicrobiales</taxon>
        <taxon>Verrucomicrobiaceae</taxon>
        <taxon>Roseimicrobium</taxon>
    </lineage>
</organism>
<dbReference type="InterPro" id="IPR013042">
    <property type="entry name" value="DUF1592"/>
</dbReference>
<dbReference type="Pfam" id="PF07635">
    <property type="entry name" value="PSCyt1"/>
    <property type="match status" value="1"/>
</dbReference>
<dbReference type="InterPro" id="IPR036909">
    <property type="entry name" value="Cyt_c-like_dom_sf"/>
</dbReference>
<evidence type="ECO:0000259" key="3">
    <source>
        <dbReference type="Pfam" id="PF07626"/>
    </source>
</evidence>
<evidence type="ECO:0000259" key="4">
    <source>
        <dbReference type="Pfam" id="PF07627"/>
    </source>
</evidence>
<evidence type="ECO:0000259" key="6">
    <source>
        <dbReference type="Pfam" id="PF07635"/>
    </source>
</evidence>
<proteinExistence type="predicted"/>
<accession>A0A366HNH4</accession>
<protein>
    <submittedName>
        <fullName evidence="8">Cytochrome c</fullName>
    </submittedName>
</protein>
<dbReference type="Proteomes" id="UP000253426">
    <property type="component" value="Unassembled WGS sequence"/>
</dbReference>
<dbReference type="EMBL" id="QNRR01000004">
    <property type="protein sequence ID" value="RBP44583.1"/>
    <property type="molecule type" value="Genomic_DNA"/>
</dbReference>
<comment type="caution">
    <text evidence="8">The sequence shown here is derived from an EMBL/GenBank/DDBJ whole genome shotgun (WGS) entry which is preliminary data.</text>
</comment>
<sequence length="877" mass="97391">MFLRNLPLLFLLSALSPAAFAAGTADLPATARTFLENRCLDCHDSDTKKGDFDLSALKTDFTHAETFAQWVKIHDRIASGEMPPKKSERPPAAEMQPVLAWMKTTLTQAEETRQAGTGRTALRRLTRSEYESTVRDLFDMPGIALQAMLPPDGTAHGFDKNSEALSISHVNLAKYMEAADHALDLAITTRPQAPTVQKVRTYLTDRGGQAPNLSMQGDVVLLRDGKADPAYAPAGEIAHIDQGAHEAMGSFETGSSVGVFRREDESVNYYFRGHTTVYPGRYRVRTSIWSFQWDKGQVLPARGTEAARLAVVQLTADGRGGQHPNYTYGYLDAPSLKPTEHEVEVWLNHNEMMGFDAASLAPVANYNRKGRAMAFTGPGVAVDWMDVEGPLNDVWPPRSHRAIFGDLPIQEFVPKDHPEVRAPIRKPYEKSWLRLGKNTPEPVPGVWTVTSTQPLVDADRLLANFLPRAFRRPVSDGLRKRYLGLVEERLKTGDCFETAMRWACRAALCSPDFLFHYEPAKLDDFALANRLSYFLSNTAPDEQLTKLATAGTLHEQKTLSTEIERLLKDKRAERFIEDFTGQWLKLRSIAANDPDKKLYPEFSPYLQDSMILETRAYFREMLVKNLDITHLVRSEFAMLNEKLAVHYGIEGVVGPSIRRVALPADCQRGGLLTQASILKVTANGTTTSPVPRGAFVMDRILGHPPEPPPSSVPAVEPDVRGAATIRELLDKHRNDATCAGCHAKIDPAGFALESYDVIGGFRTRYRSLDLGDTAPRGKIDPFIGISFKLGPNVDASGELTDGRAFKDIRELQAYLAADRQTLLANLARQWLTYATGREPSFRDREAIAVIVIAAEKRGGGIRDLLHEVIQSDLFQTR</sequence>
<evidence type="ECO:0000256" key="1">
    <source>
        <dbReference type="SAM" id="SignalP"/>
    </source>
</evidence>
<keyword evidence="1" id="KW-0732">Signal</keyword>
<feature type="chain" id="PRO_5016916751" evidence="1">
    <location>
        <begin position="22"/>
        <end position="877"/>
    </location>
</feature>
<dbReference type="Pfam" id="PF07627">
    <property type="entry name" value="PSCyt3"/>
    <property type="match status" value="1"/>
</dbReference>
<dbReference type="Pfam" id="PF07637">
    <property type="entry name" value="PSD5"/>
    <property type="match status" value="1"/>
</dbReference>
<feature type="signal peptide" evidence="1">
    <location>
        <begin position="1"/>
        <end position="21"/>
    </location>
</feature>
<evidence type="ECO:0000259" key="7">
    <source>
        <dbReference type="Pfam" id="PF07637"/>
    </source>
</evidence>
<dbReference type="InterPro" id="IPR011478">
    <property type="entry name" value="DUF1585"/>
</dbReference>
<name>A0A366HNH4_9BACT</name>
<keyword evidence="9" id="KW-1185">Reference proteome</keyword>
<dbReference type="Pfam" id="PF07631">
    <property type="entry name" value="PSD4"/>
    <property type="match status" value="1"/>
</dbReference>
<feature type="domain" description="DUF1587" evidence="3">
    <location>
        <begin position="123"/>
        <end position="187"/>
    </location>
</feature>
<dbReference type="OrthoDB" id="174532at2"/>
<feature type="domain" description="DUF1592" evidence="5">
    <location>
        <begin position="522"/>
        <end position="649"/>
    </location>
</feature>
<dbReference type="InterPro" id="IPR013039">
    <property type="entry name" value="DUF1588"/>
</dbReference>
<dbReference type="GO" id="GO:0020037">
    <property type="term" value="F:heme binding"/>
    <property type="evidence" value="ECO:0007669"/>
    <property type="project" value="InterPro"/>
</dbReference>
<feature type="domain" description="DUF1588" evidence="4">
    <location>
        <begin position="668"/>
        <end position="764"/>
    </location>
</feature>
<dbReference type="AlphaFoldDB" id="A0A366HNH4"/>
<gene>
    <name evidence="8" type="ORF">DES53_104405</name>
</gene>
<feature type="domain" description="DUF1595" evidence="7">
    <location>
        <begin position="458"/>
        <end position="518"/>
    </location>
</feature>
<evidence type="ECO:0000259" key="2">
    <source>
        <dbReference type="Pfam" id="PF07624"/>
    </source>
</evidence>
<reference evidence="8 9" key="1">
    <citation type="submission" date="2018-06" db="EMBL/GenBank/DDBJ databases">
        <title>Genomic Encyclopedia of Type Strains, Phase IV (KMG-IV): sequencing the most valuable type-strain genomes for metagenomic binning, comparative biology and taxonomic classification.</title>
        <authorList>
            <person name="Goeker M."/>
        </authorList>
    </citation>
    <scope>NUCLEOTIDE SEQUENCE [LARGE SCALE GENOMIC DNA]</scope>
    <source>
        <strain evidence="8 9">DSM 25532</strain>
    </source>
</reference>